<comment type="caution">
    <text evidence="2">The sequence shown here is derived from an EMBL/GenBank/DDBJ whole genome shotgun (WGS) entry which is preliminary data.</text>
</comment>
<dbReference type="Proteomes" id="UP000608955">
    <property type="component" value="Unassembled WGS sequence"/>
</dbReference>
<gene>
    <name evidence="2" type="ORF">GCM10010508_41170</name>
</gene>
<feature type="compositionally biased region" description="Polar residues" evidence="1">
    <location>
        <begin position="51"/>
        <end position="62"/>
    </location>
</feature>
<name>A0A918Y5A5_9ACTN</name>
<reference evidence="2" key="1">
    <citation type="journal article" date="2014" name="Int. J. Syst. Evol. Microbiol.">
        <title>Complete genome sequence of Corynebacterium casei LMG S-19264T (=DSM 44701T), isolated from a smear-ripened cheese.</title>
        <authorList>
            <consortium name="US DOE Joint Genome Institute (JGI-PGF)"/>
            <person name="Walter F."/>
            <person name="Albersmeier A."/>
            <person name="Kalinowski J."/>
            <person name="Ruckert C."/>
        </authorList>
    </citation>
    <scope>NUCLEOTIDE SEQUENCE</scope>
    <source>
        <strain evidence="2">JCM 4654</strain>
    </source>
</reference>
<protein>
    <submittedName>
        <fullName evidence="2">Uncharacterized protein</fullName>
    </submittedName>
</protein>
<reference evidence="2" key="2">
    <citation type="submission" date="2020-09" db="EMBL/GenBank/DDBJ databases">
        <authorList>
            <person name="Sun Q."/>
            <person name="Ohkuma M."/>
        </authorList>
    </citation>
    <scope>NUCLEOTIDE SEQUENCE</scope>
    <source>
        <strain evidence="2">JCM 4654</strain>
    </source>
</reference>
<organism evidence="2 3">
    <name type="scientific">Streptomyces naganishii JCM 4654</name>
    <dbReference type="NCBI Taxonomy" id="1306179"/>
    <lineage>
        <taxon>Bacteria</taxon>
        <taxon>Bacillati</taxon>
        <taxon>Actinomycetota</taxon>
        <taxon>Actinomycetes</taxon>
        <taxon>Kitasatosporales</taxon>
        <taxon>Streptomycetaceae</taxon>
        <taxon>Streptomyces</taxon>
    </lineage>
</organism>
<dbReference type="RefSeq" id="WP_190179310.1">
    <property type="nucleotide sequence ID" value="NZ_BMVF01000010.1"/>
</dbReference>
<evidence type="ECO:0000313" key="3">
    <source>
        <dbReference type="Proteomes" id="UP000608955"/>
    </source>
</evidence>
<feature type="compositionally biased region" description="Basic and acidic residues" evidence="1">
    <location>
        <begin position="1"/>
        <end position="10"/>
    </location>
</feature>
<dbReference type="AlphaFoldDB" id="A0A918Y5A5"/>
<dbReference type="EMBL" id="BMVF01000010">
    <property type="protein sequence ID" value="GHD91609.1"/>
    <property type="molecule type" value="Genomic_DNA"/>
</dbReference>
<sequence>MSDTSKDEPAVRPLNTHITDAEANAGITPLNTHITDVEQAAGDSGDGGTVTPDNTHITSEPK</sequence>
<feature type="region of interest" description="Disordered" evidence="1">
    <location>
        <begin position="1"/>
        <end position="23"/>
    </location>
</feature>
<keyword evidence="3" id="KW-1185">Reference proteome</keyword>
<evidence type="ECO:0000313" key="2">
    <source>
        <dbReference type="EMBL" id="GHD91609.1"/>
    </source>
</evidence>
<proteinExistence type="predicted"/>
<evidence type="ECO:0000256" key="1">
    <source>
        <dbReference type="SAM" id="MobiDB-lite"/>
    </source>
</evidence>
<feature type="region of interest" description="Disordered" evidence="1">
    <location>
        <begin position="38"/>
        <end position="62"/>
    </location>
</feature>
<accession>A0A918Y5A5</accession>